<evidence type="ECO:0000256" key="6">
    <source>
        <dbReference type="ARBA" id="ARBA00022989"/>
    </source>
</evidence>
<name>A0A1F8FWQ3_9BACT</name>
<keyword evidence="2 9" id="KW-0813">Transport</keyword>
<organism evidence="10 11">
    <name type="scientific">Candidatus Yanofskybacteria bacterium RIFCSPHIGHO2_02_FULL_50_12</name>
    <dbReference type="NCBI Taxonomy" id="1802685"/>
    <lineage>
        <taxon>Bacteria</taxon>
        <taxon>Candidatus Yanofskyibacteriota</taxon>
    </lineage>
</organism>
<comment type="caution">
    <text evidence="10">The sequence shown here is derived from an EMBL/GenBank/DDBJ whole genome shotgun (WGS) entry which is preliminary data.</text>
</comment>
<dbReference type="InterPro" id="IPR005807">
    <property type="entry name" value="SecE_bac"/>
</dbReference>
<dbReference type="GO" id="GO:0009306">
    <property type="term" value="P:protein secretion"/>
    <property type="evidence" value="ECO:0007669"/>
    <property type="project" value="UniProtKB-UniRule"/>
</dbReference>
<evidence type="ECO:0000256" key="3">
    <source>
        <dbReference type="ARBA" id="ARBA00022475"/>
    </source>
</evidence>
<keyword evidence="4 9" id="KW-0812">Transmembrane</keyword>
<protein>
    <recommendedName>
        <fullName evidence="9">Protein translocase subunit SecE</fullName>
    </recommendedName>
</protein>
<dbReference type="PROSITE" id="PS01067">
    <property type="entry name" value="SECE_SEC61G"/>
    <property type="match status" value="1"/>
</dbReference>
<dbReference type="AlphaFoldDB" id="A0A1F8FWQ3"/>
<dbReference type="PANTHER" id="PTHR33910:SF1">
    <property type="entry name" value="PROTEIN TRANSLOCASE SUBUNIT SECE"/>
    <property type="match status" value="1"/>
</dbReference>
<sequence>MASIGQFLKEVRVEMAKVSWPTRTQLVAYTFVVIILSALMAAFLGLLDLGFQAALRNFLLK</sequence>
<dbReference type="Proteomes" id="UP000178117">
    <property type="component" value="Unassembled WGS sequence"/>
</dbReference>
<keyword evidence="6 9" id="KW-1133">Transmembrane helix</keyword>
<dbReference type="GO" id="GO:0043952">
    <property type="term" value="P:protein transport by the Sec complex"/>
    <property type="evidence" value="ECO:0007669"/>
    <property type="project" value="UniProtKB-UniRule"/>
</dbReference>
<dbReference type="PANTHER" id="PTHR33910">
    <property type="entry name" value="PROTEIN TRANSLOCASE SUBUNIT SECE"/>
    <property type="match status" value="1"/>
</dbReference>
<evidence type="ECO:0000256" key="1">
    <source>
        <dbReference type="ARBA" id="ARBA00004370"/>
    </source>
</evidence>
<accession>A0A1F8FWQ3</accession>
<feature type="transmembrane region" description="Helical" evidence="9">
    <location>
        <begin position="26"/>
        <end position="51"/>
    </location>
</feature>
<gene>
    <name evidence="9" type="primary">secE</name>
    <name evidence="10" type="ORF">A3C88_02020</name>
</gene>
<dbReference type="STRING" id="1802685.A3C88_02020"/>
<evidence type="ECO:0000256" key="5">
    <source>
        <dbReference type="ARBA" id="ARBA00022927"/>
    </source>
</evidence>
<dbReference type="EMBL" id="MGJZ01000012">
    <property type="protein sequence ID" value="OGN17381.1"/>
    <property type="molecule type" value="Genomic_DNA"/>
</dbReference>
<dbReference type="GO" id="GO:0008320">
    <property type="term" value="F:protein transmembrane transporter activity"/>
    <property type="evidence" value="ECO:0007669"/>
    <property type="project" value="UniProtKB-UniRule"/>
</dbReference>
<dbReference type="Gene3D" id="1.20.5.1030">
    <property type="entry name" value="Preprotein translocase secy subunit"/>
    <property type="match status" value="1"/>
</dbReference>
<evidence type="ECO:0000256" key="4">
    <source>
        <dbReference type="ARBA" id="ARBA00022692"/>
    </source>
</evidence>
<dbReference type="GO" id="GO:0065002">
    <property type="term" value="P:intracellular protein transmembrane transport"/>
    <property type="evidence" value="ECO:0007669"/>
    <property type="project" value="UniProtKB-UniRule"/>
</dbReference>
<evidence type="ECO:0000313" key="10">
    <source>
        <dbReference type="EMBL" id="OGN17381.1"/>
    </source>
</evidence>
<evidence type="ECO:0000256" key="8">
    <source>
        <dbReference type="ARBA" id="ARBA00023136"/>
    </source>
</evidence>
<evidence type="ECO:0000256" key="9">
    <source>
        <dbReference type="HAMAP-Rule" id="MF_00422"/>
    </source>
</evidence>
<dbReference type="InterPro" id="IPR038379">
    <property type="entry name" value="SecE_sf"/>
</dbReference>
<dbReference type="GO" id="GO:0006605">
    <property type="term" value="P:protein targeting"/>
    <property type="evidence" value="ECO:0007669"/>
    <property type="project" value="UniProtKB-UniRule"/>
</dbReference>
<dbReference type="InterPro" id="IPR001901">
    <property type="entry name" value="Translocase_SecE/Sec61-g"/>
</dbReference>
<keyword evidence="8 9" id="KW-0472">Membrane</keyword>
<reference evidence="10 11" key="1">
    <citation type="journal article" date="2016" name="Nat. Commun.">
        <title>Thousands of microbial genomes shed light on interconnected biogeochemical processes in an aquifer system.</title>
        <authorList>
            <person name="Anantharaman K."/>
            <person name="Brown C.T."/>
            <person name="Hug L.A."/>
            <person name="Sharon I."/>
            <person name="Castelle C.J."/>
            <person name="Probst A.J."/>
            <person name="Thomas B.C."/>
            <person name="Singh A."/>
            <person name="Wilkins M.J."/>
            <person name="Karaoz U."/>
            <person name="Brodie E.L."/>
            <person name="Williams K.H."/>
            <person name="Hubbard S.S."/>
            <person name="Banfield J.F."/>
        </authorList>
    </citation>
    <scope>NUCLEOTIDE SEQUENCE [LARGE SCALE GENOMIC DNA]</scope>
</reference>
<comment type="function">
    <text evidence="9">Essential subunit of the Sec protein translocation channel SecYEG. Clamps together the 2 halves of SecY. May contact the channel plug during translocation.</text>
</comment>
<dbReference type="Pfam" id="PF00584">
    <property type="entry name" value="SecE"/>
    <property type="match status" value="1"/>
</dbReference>
<comment type="subcellular location">
    <subcellularLocation>
        <location evidence="9">Cell membrane</location>
        <topology evidence="9">Single-pass membrane protein</topology>
    </subcellularLocation>
    <subcellularLocation>
        <location evidence="1">Membrane</location>
    </subcellularLocation>
</comment>
<keyword evidence="3 9" id="KW-1003">Cell membrane</keyword>
<dbReference type="GO" id="GO:0005886">
    <property type="term" value="C:plasma membrane"/>
    <property type="evidence" value="ECO:0007669"/>
    <property type="project" value="UniProtKB-SubCell"/>
</dbReference>
<dbReference type="NCBIfam" id="TIGR00964">
    <property type="entry name" value="secE_bact"/>
    <property type="match status" value="1"/>
</dbReference>
<proteinExistence type="inferred from homology"/>
<comment type="similarity">
    <text evidence="9">Belongs to the SecE/SEC61-gamma family.</text>
</comment>
<evidence type="ECO:0000256" key="2">
    <source>
        <dbReference type="ARBA" id="ARBA00022448"/>
    </source>
</evidence>
<evidence type="ECO:0000256" key="7">
    <source>
        <dbReference type="ARBA" id="ARBA00023010"/>
    </source>
</evidence>
<keyword evidence="7 9" id="KW-0811">Translocation</keyword>
<keyword evidence="5 9" id="KW-0653">Protein transport</keyword>
<comment type="subunit">
    <text evidence="9">Component of the Sec protein translocase complex. Heterotrimer consisting of SecY, SecE and SecG subunits. The heterotrimers can form oligomers, although 1 heterotrimer is thought to be able to translocate proteins. Interacts with the ribosome. Interacts with SecDF, and other proteins may be involved. Interacts with SecA.</text>
</comment>
<dbReference type="HAMAP" id="MF_00422">
    <property type="entry name" value="SecE"/>
    <property type="match status" value="1"/>
</dbReference>
<evidence type="ECO:0000313" key="11">
    <source>
        <dbReference type="Proteomes" id="UP000178117"/>
    </source>
</evidence>